<evidence type="ECO:0000313" key="1">
    <source>
        <dbReference type="EMBL" id="CRK98287.1"/>
    </source>
</evidence>
<dbReference type="Proteomes" id="UP000183832">
    <property type="component" value="Unassembled WGS sequence"/>
</dbReference>
<protein>
    <submittedName>
        <fullName evidence="1">CLUMA_CG011649, isoform A</fullName>
    </submittedName>
</protein>
<dbReference type="EMBL" id="CVRI01000047">
    <property type="protein sequence ID" value="CRK98287.1"/>
    <property type="molecule type" value="Genomic_DNA"/>
</dbReference>
<dbReference type="AlphaFoldDB" id="A0A1J1IDC6"/>
<proteinExistence type="predicted"/>
<evidence type="ECO:0000313" key="2">
    <source>
        <dbReference type="Proteomes" id="UP000183832"/>
    </source>
</evidence>
<reference evidence="1 2" key="1">
    <citation type="submission" date="2015-04" db="EMBL/GenBank/DDBJ databases">
        <authorList>
            <person name="Syromyatnikov M.Y."/>
            <person name="Popov V.N."/>
        </authorList>
    </citation>
    <scope>NUCLEOTIDE SEQUENCE [LARGE SCALE GENOMIC DNA]</scope>
</reference>
<name>A0A1J1IDC6_9DIPT</name>
<keyword evidence="2" id="KW-1185">Reference proteome</keyword>
<sequence>MISFVILSLDPFSMRTFSTTFSWKLYRLLAFFSVLFRLSCAIFCDTEKDLQVVMFGLFIAVPLKALPHQYLWKHYEEK</sequence>
<gene>
    <name evidence="1" type="ORF">CLUMA_CG011649</name>
</gene>
<organism evidence="1 2">
    <name type="scientific">Clunio marinus</name>
    <dbReference type="NCBI Taxonomy" id="568069"/>
    <lineage>
        <taxon>Eukaryota</taxon>
        <taxon>Metazoa</taxon>
        <taxon>Ecdysozoa</taxon>
        <taxon>Arthropoda</taxon>
        <taxon>Hexapoda</taxon>
        <taxon>Insecta</taxon>
        <taxon>Pterygota</taxon>
        <taxon>Neoptera</taxon>
        <taxon>Endopterygota</taxon>
        <taxon>Diptera</taxon>
        <taxon>Nematocera</taxon>
        <taxon>Chironomoidea</taxon>
        <taxon>Chironomidae</taxon>
        <taxon>Clunio</taxon>
    </lineage>
</organism>
<accession>A0A1J1IDC6</accession>